<reference evidence="5" key="2">
    <citation type="journal article" date="2023" name="IMA Fungus">
        <title>Comparative genomic study of the Penicillium genus elucidates a diverse pangenome and 15 lateral gene transfer events.</title>
        <authorList>
            <person name="Petersen C."/>
            <person name="Sorensen T."/>
            <person name="Nielsen M.R."/>
            <person name="Sondergaard T.E."/>
            <person name="Sorensen J.L."/>
            <person name="Fitzpatrick D.A."/>
            <person name="Frisvad J.C."/>
            <person name="Nielsen K.L."/>
        </authorList>
    </citation>
    <scope>NUCLEOTIDE SEQUENCE</scope>
    <source>
        <strain evidence="5">IBT 17660</strain>
    </source>
</reference>
<evidence type="ECO:0000313" key="6">
    <source>
        <dbReference type="Proteomes" id="UP001147760"/>
    </source>
</evidence>
<protein>
    <recommendedName>
        <fullName evidence="7">BAG domain-containing protein</fullName>
    </recommendedName>
</protein>
<dbReference type="Gene3D" id="1.20.58.120">
    <property type="entry name" value="BAG domain"/>
    <property type="match status" value="1"/>
</dbReference>
<feature type="compositionally biased region" description="Basic residues" evidence="1">
    <location>
        <begin position="257"/>
        <end position="267"/>
    </location>
</feature>
<gene>
    <name evidence="5" type="ORF">N7530_002032</name>
</gene>
<dbReference type="Proteomes" id="UP001147760">
    <property type="component" value="Unassembled WGS sequence"/>
</dbReference>
<feature type="domain" description="BAG" evidence="4">
    <location>
        <begin position="325"/>
        <end position="390"/>
    </location>
</feature>
<dbReference type="EMBL" id="JAPWDO010000001">
    <property type="protein sequence ID" value="KAJ5487732.1"/>
    <property type="molecule type" value="Genomic_DNA"/>
</dbReference>
<evidence type="ECO:0000259" key="3">
    <source>
        <dbReference type="PROSITE" id="PS50053"/>
    </source>
</evidence>
<keyword evidence="6" id="KW-1185">Reference proteome</keyword>
<dbReference type="PROSITE" id="PS51035">
    <property type="entry name" value="BAG"/>
    <property type="match status" value="1"/>
</dbReference>
<keyword evidence="2" id="KW-0812">Transmembrane</keyword>
<proteinExistence type="predicted"/>
<evidence type="ECO:0000256" key="2">
    <source>
        <dbReference type="SAM" id="Phobius"/>
    </source>
</evidence>
<feature type="region of interest" description="Disordered" evidence="1">
    <location>
        <begin position="210"/>
        <end position="300"/>
    </location>
</feature>
<name>A0A9W9XBA8_9EURO</name>
<dbReference type="InterPro" id="IPR029071">
    <property type="entry name" value="Ubiquitin-like_domsf"/>
</dbReference>
<sequence>MTLLPPTLAQSTLGEKCAVYIDQVVDILPVRLHSLRHQLDPILTYLSNTPLAPVAKKLPFAPADQPIALFAAVVICLFTVVMSWRNPLKMLRRSPSYAPASNPQVSDGDFSYITPSDIADPAADDGEPDVIALRHRGTIYPLRFRAYAIDDGVLTIGDLREAAAESTGAGHPDCVRLLYKGKLLKNNAQTCKAEGLKQHSEVLCVVSEAGAGSPSDGSDDGHNIPVTTSAPTPPPVPRPSSAGDASSPPTPPSGKSKSSRKKKRNGKKSPVGSEAPGPSRPPRPTSSGHSGASAQSPDIESLKVPLEQVTALAGWFEQVMKPQCEEYIANPPSDPKKRDYEHRRLSETVLAQIVLKADGIEPNGDETVRSARRALIKNSQAVLAEVDRVAHSVAYL</sequence>
<evidence type="ECO:0000313" key="5">
    <source>
        <dbReference type="EMBL" id="KAJ5487732.1"/>
    </source>
</evidence>
<dbReference type="AlphaFoldDB" id="A0A9W9XBA8"/>
<dbReference type="InterPro" id="IPR036533">
    <property type="entry name" value="BAG_dom_sf"/>
</dbReference>
<dbReference type="OrthoDB" id="417450at2759"/>
<dbReference type="PROSITE" id="PS50053">
    <property type="entry name" value="UBIQUITIN_2"/>
    <property type="match status" value="1"/>
</dbReference>
<dbReference type="InterPro" id="IPR003103">
    <property type="entry name" value="BAG_domain"/>
</dbReference>
<evidence type="ECO:0000256" key="1">
    <source>
        <dbReference type="SAM" id="MobiDB-lite"/>
    </source>
</evidence>
<evidence type="ECO:0000259" key="4">
    <source>
        <dbReference type="PROSITE" id="PS51035"/>
    </source>
</evidence>
<reference evidence="5" key="1">
    <citation type="submission" date="2022-12" db="EMBL/GenBank/DDBJ databases">
        <authorList>
            <person name="Petersen C."/>
        </authorList>
    </citation>
    <scope>NUCLEOTIDE SEQUENCE</scope>
    <source>
        <strain evidence="5">IBT 17660</strain>
    </source>
</reference>
<keyword evidence="2" id="KW-1133">Transmembrane helix</keyword>
<comment type="caution">
    <text evidence="5">The sequence shown here is derived from an EMBL/GenBank/DDBJ whole genome shotgun (WGS) entry which is preliminary data.</text>
</comment>
<dbReference type="GO" id="GO:0051087">
    <property type="term" value="F:protein-folding chaperone binding"/>
    <property type="evidence" value="ECO:0007669"/>
    <property type="project" value="InterPro"/>
</dbReference>
<dbReference type="InterPro" id="IPR000626">
    <property type="entry name" value="Ubiquitin-like_dom"/>
</dbReference>
<dbReference type="SUPFAM" id="SSF54236">
    <property type="entry name" value="Ubiquitin-like"/>
    <property type="match status" value="1"/>
</dbReference>
<feature type="compositionally biased region" description="Low complexity" evidence="1">
    <location>
        <begin position="268"/>
        <end position="277"/>
    </location>
</feature>
<organism evidence="5 6">
    <name type="scientific">Penicillium desertorum</name>
    <dbReference type="NCBI Taxonomy" id="1303715"/>
    <lineage>
        <taxon>Eukaryota</taxon>
        <taxon>Fungi</taxon>
        <taxon>Dikarya</taxon>
        <taxon>Ascomycota</taxon>
        <taxon>Pezizomycotina</taxon>
        <taxon>Eurotiomycetes</taxon>
        <taxon>Eurotiomycetidae</taxon>
        <taxon>Eurotiales</taxon>
        <taxon>Aspergillaceae</taxon>
        <taxon>Penicillium</taxon>
    </lineage>
</organism>
<accession>A0A9W9XBA8</accession>
<feature type="domain" description="Ubiquitin-like" evidence="3">
    <location>
        <begin position="155"/>
        <end position="211"/>
    </location>
</feature>
<dbReference type="SMART" id="SM00264">
    <property type="entry name" value="BAG"/>
    <property type="match status" value="1"/>
</dbReference>
<evidence type="ECO:0008006" key="7">
    <source>
        <dbReference type="Google" id="ProtNLM"/>
    </source>
</evidence>
<feature type="transmembrane region" description="Helical" evidence="2">
    <location>
        <begin position="67"/>
        <end position="84"/>
    </location>
</feature>
<dbReference type="Pfam" id="PF02179">
    <property type="entry name" value="BAG"/>
    <property type="match status" value="1"/>
</dbReference>
<dbReference type="SUPFAM" id="SSF63491">
    <property type="entry name" value="BAG domain"/>
    <property type="match status" value="1"/>
</dbReference>
<dbReference type="Gene3D" id="3.10.20.90">
    <property type="entry name" value="Phosphatidylinositol 3-kinase Catalytic Subunit, Chain A, domain 1"/>
    <property type="match status" value="1"/>
</dbReference>
<keyword evidence="2" id="KW-0472">Membrane</keyword>